<name>A0ABV9FGK2_9BACL</name>
<protein>
    <submittedName>
        <fullName evidence="1">Uncharacterized protein</fullName>
    </submittedName>
</protein>
<evidence type="ECO:0000313" key="1">
    <source>
        <dbReference type="EMBL" id="MFC4600328.1"/>
    </source>
</evidence>
<organism evidence="1 2">
    <name type="scientific">Cohnella hongkongensis</name>
    <dbReference type="NCBI Taxonomy" id="178337"/>
    <lineage>
        <taxon>Bacteria</taxon>
        <taxon>Bacillati</taxon>
        <taxon>Bacillota</taxon>
        <taxon>Bacilli</taxon>
        <taxon>Bacillales</taxon>
        <taxon>Paenibacillaceae</taxon>
        <taxon>Cohnella</taxon>
    </lineage>
</organism>
<dbReference type="EMBL" id="JBHSEP010000015">
    <property type="protein sequence ID" value="MFC4600328.1"/>
    <property type="molecule type" value="Genomic_DNA"/>
</dbReference>
<comment type="caution">
    <text evidence="1">The sequence shown here is derived from an EMBL/GenBank/DDBJ whole genome shotgun (WGS) entry which is preliminary data.</text>
</comment>
<gene>
    <name evidence="1" type="ORF">ACFO3S_18935</name>
</gene>
<reference evidence="2" key="1">
    <citation type="journal article" date="2019" name="Int. J. Syst. Evol. Microbiol.">
        <title>The Global Catalogue of Microorganisms (GCM) 10K type strain sequencing project: providing services to taxonomists for standard genome sequencing and annotation.</title>
        <authorList>
            <consortium name="The Broad Institute Genomics Platform"/>
            <consortium name="The Broad Institute Genome Sequencing Center for Infectious Disease"/>
            <person name="Wu L."/>
            <person name="Ma J."/>
        </authorList>
    </citation>
    <scope>NUCLEOTIDE SEQUENCE [LARGE SCALE GENOMIC DNA]</scope>
    <source>
        <strain evidence="2">CCUG 49571</strain>
    </source>
</reference>
<keyword evidence="2" id="KW-1185">Reference proteome</keyword>
<sequence length="307" mass="36380">MNLMQFYKNFNMGREIDIAGTFIYNGFKNFDALKGFSQECDVFHVLYSFAVGIERLQKVLLVLLEEFPEMLSEEDITRFEKSLITHSLQQLHERIATRIQIPFNPHQHAFLQLLTRFYETCRYDRFNISPNFHKERDLIVAFLSDRLKMEITVDRAYRDTPNDTRIKKFLGRVVGGTARAYYTTIKDQARKLGLYTYELRFDSPAYKLFQGELKDNSFYELLFEERIALAEFLIYLLNHESEEELREAIANIEPLQLDINELEIYFSEICHGKVPVGLVDSVVYWYEEIEASKERLQKIDQISSYFL</sequence>
<proteinExistence type="predicted"/>
<accession>A0ABV9FGK2</accession>
<dbReference type="RefSeq" id="WP_378099307.1">
    <property type="nucleotide sequence ID" value="NZ_JBHSEP010000015.1"/>
</dbReference>
<dbReference type="Proteomes" id="UP001596028">
    <property type="component" value="Unassembled WGS sequence"/>
</dbReference>
<evidence type="ECO:0000313" key="2">
    <source>
        <dbReference type="Proteomes" id="UP001596028"/>
    </source>
</evidence>